<reference evidence="1" key="2">
    <citation type="journal article" date="2015" name="Vet. Microbiol.">
        <title>Variants of a genomic island in Aeromonas salmonicida subsp. salmonicida link isolates with their geographical origins.</title>
        <authorList>
            <person name="Emond-Rheault J.G."/>
            <person name="Vincent A.T."/>
            <person name="Trudel M.V."/>
            <person name="Brochu F."/>
            <person name="Boyle B."/>
            <person name="Tanaka K.H."/>
            <person name="Attere S.A."/>
            <person name="Jubinville E."/>
            <person name="Loch T.P."/>
            <person name="Winters A.D."/>
            <person name="Faisal M."/>
            <person name="Frenette M."/>
            <person name="Derome N."/>
            <person name="Charette S.J."/>
        </authorList>
    </citation>
    <scope>NUCLEOTIDE SEQUENCE</scope>
    <source>
        <strain evidence="1">09-0167</strain>
    </source>
</reference>
<sequence length="734" mass="83541">MQKPTEITLSSGMVEQLSPLDLFGASRFRDIEHQLQQRSLVEQRWLDDLRQYRGEYEPDFIKELEKAKKSQAFVNITREKTDAWAAQMGDMLFPVDDKNYGIAPSPDPKLSMLAKGVQQGMDGQQQPTTEAQQAAEILAAAQAAATAMEKTIDDQLIACDYNAESRRMLHYAAKIGTGIIKGPIVESAIKQAWLPGKDGSWSVEIVKDLKPGARCVLPWDFVPDMGATRWDDCEFVYEREYMTKKELRRLLNLESMGFISTQVEKLLTQDPSSTRTRYAEFVDQIRYLCGLNPTNQDSRFEVWTYHGPIPVEVLEVAGVDITELKGREFDGVAIFSGDVILKVTINPMDTMEWPYSVYVCEPDEGSIFGLSMPYLMRHPQRIINSAWRAMLDNAAKTVGPQVVVNKRLISPVDGNWEATPFKVWEMDSNQQYAEVQKAFGVFHFDSRQSDMANILQLALSLLDREAGVPMISQGEQGQVTPTLGGMSMLMNAANAVRRQQVKEYDDNITKPMIRRFYNWNMQFGEDAAIKGDFEVQARGTSALLVKEIQTAQLTQILDKYTQNPTFAPMFKPYEAMKTLFQSMHIDNAKVLRSQEEYDAAIKQQQEAGQQDPQLVKLQMEQQLAQVKFEHETQLAQMKSAGALQMAQMQASLKQMELEFSSQYKLATMQLQHEDSQRRERIELMKLAQNKQMSQERLMIELEKLDKAQAHDTQKFMAEVKMKQILPPTGNYGLD</sequence>
<organism evidence="1">
    <name type="scientific">Aeromonas salmonicida subsp. salmonicida</name>
    <dbReference type="NCBI Taxonomy" id="29491"/>
    <lineage>
        <taxon>Bacteria</taxon>
        <taxon>Pseudomonadati</taxon>
        <taxon>Pseudomonadota</taxon>
        <taxon>Gammaproteobacteria</taxon>
        <taxon>Aeromonadales</taxon>
        <taxon>Aeromonadaceae</taxon>
        <taxon>Aeromonas</taxon>
    </lineage>
</organism>
<dbReference type="AlphaFoldDB" id="A0A0A7KU70"/>
<dbReference type="InterPro" id="IPR056909">
    <property type="entry name" value="SU10_portal"/>
</dbReference>
<dbReference type="EMBL" id="KJ626180">
    <property type="protein sequence ID" value="AIZ49732.1"/>
    <property type="molecule type" value="Genomic_DNA"/>
</dbReference>
<proteinExistence type="predicted"/>
<dbReference type="RefSeq" id="WP_052141153.1">
    <property type="nucleotide sequence ID" value="NZ_JRYV01000095.1"/>
</dbReference>
<accession>A0A0A7KU70</accession>
<reference evidence="1" key="1">
    <citation type="submission" date="2014-03" db="EMBL/GenBank/DDBJ databases">
        <authorList>
            <person name="Emond-Rheault J.-G."/>
            <person name="Trudel M.V."/>
            <person name="Vincent A.T."/>
            <person name="Brochu F."/>
            <person name="Boyle B."/>
            <person name="Tanaka K.H."/>
            <person name="Attere S.A."/>
            <person name="Jubinville E."/>
            <person name="Frenette M."/>
            <person name="Derome N."/>
            <person name="Charette S.J."/>
        </authorList>
    </citation>
    <scope>NUCLEOTIDE SEQUENCE</scope>
    <source>
        <strain evidence="1">09-0167</strain>
    </source>
</reference>
<evidence type="ECO:0000313" key="1">
    <source>
        <dbReference type="EMBL" id="AIZ49732.1"/>
    </source>
</evidence>
<dbReference type="Pfam" id="PF23899">
    <property type="entry name" value="SU10_portal"/>
    <property type="match status" value="1"/>
</dbReference>
<protein>
    <submittedName>
        <fullName evidence="1">Uncharacterized protein</fullName>
    </submittedName>
</protein>
<name>A0A0A7KU70_AERSS</name>